<accession>A0A399EGR1</accession>
<dbReference type="InterPro" id="IPR025457">
    <property type="entry name" value="DUF4277"/>
</dbReference>
<evidence type="ECO:0000313" key="3">
    <source>
        <dbReference type="Proteomes" id="UP000265800"/>
    </source>
</evidence>
<comment type="caution">
    <text evidence="2">The sequence shown here is derived from an EMBL/GenBank/DDBJ whole genome shotgun (WGS) entry which is preliminary data.</text>
</comment>
<dbReference type="PANTHER" id="PTHR34614:SF2">
    <property type="entry name" value="TRANSPOSASE IS4-LIKE DOMAIN-CONTAINING PROTEIN"/>
    <property type="match status" value="1"/>
</dbReference>
<sequence>MEPSPTLEVYHLAHLGLVAGIMDRIGLAEVVDRKVGARPGEKVSTGTALKAAVLNGLGFVASPLYLFGHFFQGKPTEHLLGPGVTPERLNDDRVGRMLDTLYEVGDGGVPRDRQGGVGGGGRGSTLWPFGWCAGTAGTIGRTSSGG</sequence>
<organism evidence="2 3">
    <name type="scientific">Meiothermus luteus</name>
    <dbReference type="NCBI Taxonomy" id="2026184"/>
    <lineage>
        <taxon>Bacteria</taxon>
        <taxon>Thermotogati</taxon>
        <taxon>Deinococcota</taxon>
        <taxon>Deinococci</taxon>
        <taxon>Thermales</taxon>
        <taxon>Thermaceae</taxon>
        <taxon>Meiothermus</taxon>
    </lineage>
</organism>
<keyword evidence="3" id="KW-1185">Reference proteome</keyword>
<evidence type="ECO:0000259" key="1">
    <source>
        <dbReference type="Pfam" id="PF14104"/>
    </source>
</evidence>
<dbReference type="PANTHER" id="PTHR34614">
    <property type="match status" value="1"/>
</dbReference>
<protein>
    <recommendedName>
        <fullName evidence="1">DUF4277 domain-containing protein</fullName>
    </recommendedName>
</protein>
<dbReference type="AlphaFoldDB" id="A0A399EGR1"/>
<gene>
    <name evidence="2" type="ORF">Mlute_02390</name>
</gene>
<dbReference type="Pfam" id="PF14104">
    <property type="entry name" value="DUF4277"/>
    <property type="match status" value="1"/>
</dbReference>
<proteinExistence type="predicted"/>
<reference evidence="2 3" key="1">
    <citation type="submission" date="2018-08" db="EMBL/GenBank/DDBJ databases">
        <title>Meiothermus luteus KCTC 52599 genome sequencing project.</title>
        <authorList>
            <person name="Da Costa M.S."/>
            <person name="Albuquerque L."/>
            <person name="Raposo P."/>
            <person name="Froufe H.J.C."/>
            <person name="Barroso C.S."/>
            <person name="Egas C."/>
        </authorList>
    </citation>
    <scope>NUCLEOTIDE SEQUENCE [LARGE SCALE GENOMIC DNA]</scope>
    <source>
        <strain evidence="2 3">KCTC 52599</strain>
    </source>
</reference>
<feature type="domain" description="DUF4277" evidence="1">
    <location>
        <begin position="8"/>
        <end position="105"/>
    </location>
</feature>
<dbReference type="EMBL" id="QWKZ01000098">
    <property type="protein sequence ID" value="RIH82753.1"/>
    <property type="molecule type" value="Genomic_DNA"/>
</dbReference>
<dbReference type="Proteomes" id="UP000265800">
    <property type="component" value="Unassembled WGS sequence"/>
</dbReference>
<evidence type="ECO:0000313" key="2">
    <source>
        <dbReference type="EMBL" id="RIH82753.1"/>
    </source>
</evidence>
<name>A0A399EGR1_9DEIN</name>